<reference evidence="4" key="1">
    <citation type="submission" date="2020-07" db="EMBL/GenBank/DDBJ databases">
        <authorList>
            <person name="Tarantini F.S."/>
            <person name="Hong K.W."/>
            <person name="Chan K.G."/>
        </authorList>
    </citation>
    <scope>NUCLEOTIDE SEQUENCE</scope>
    <source>
        <strain evidence="4">32-07</strain>
    </source>
</reference>
<proteinExistence type="predicted"/>
<keyword evidence="5" id="KW-1185">Reference proteome</keyword>
<dbReference type="RefSeq" id="WP_231334857.1">
    <property type="nucleotide sequence ID" value="NZ_CP059572.1"/>
</dbReference>
<accession>A0ABX8QW59</accession>
<feature type="domain" description="Thiopeptide-type bacteriocin biosynthesis" evidence="3">
    <location>
        <begin position="694"/>
        <end position="910"/>
    </location>
</feature>
<organism evidence="4 5">
    <name type="scientific">Actinomadura graeca</name>
    <dbReference type="NCBI Taxonomy" id="2750812"/>
    <lineage>
        <taxon>Bacteria</taxon>
        <taxon>Bacillati</taxon>
        <taxon>Actinomycetota</taxon>
        <taxon>Actinomycetes</taxon>
        <taxon>Streptosporangiales</taxon>
        <taxon>Thermomonosporaceae</taxon>
        <taxon>Actinomadura</taxon>
    </lineage>
</organism>
<feature type="domain" description="Lantibiotic dehydratase N-terminal" evidence="2">
    <location>
        <begin position="46"/>
        <end position="253"/>
    </location>
</feature>
<sequence>MFHAADVAFIRAAAYSDDLVLPAWPDLSADRPGQWLEWLREAWTLPGFATTVTVAAPEFAAQITRALAGEPVRTRRLRRLVEATVRYLLRWTTRATPFGYFAGVAPVELGSRASVRWSGRHHAVTRPDDGFIAERTALAERTLPVLRTVAVMTNSLGYARGGRWVLPCARTEHDRLWDVEIELTAPVRTAVETAVSAIPFGDLTARVADTLPGGMAEAERLLAALVDAGVLLSAIRAPMTVTDPSAHLSRHMDLPDPGDRIAVDLRVGCSATLPPAVVAAAEDAAGALTAVAPRLPGWAAYHRAFIERWGPGAAVPLGEVVTILGFPAGYRGSHHRASADFTSRDALLADLAQRSALGGCTEVVLDDDLIASLRGDDDRPPIPHTELRFTLAARTLHDLDRGAFILTVVSGARHAGVSAARFLHLLTSEELERFRDVYADLPTAMAGADTVQLSGPPLRARLATVARAPELLPVLPVGDFHPDPPLTLADLAVAGDGQRLWLVSRITGRPVEPLLLNCVRLPNAQQPLVRFLTEIWTAWTAPCARFDWGHASGLPFLPRIRRGRSVLHPARWAVSKAELPGRAAPWPHWRAAWQRYRERHEVPREVLISQSRGFDDMRLRLDLDEPAHLAVLRGHLHRHRGAALTEAAASSGWIGGRPAELLLTLTSTPPGPRRPARPARPVSTLQHRPGRSRWLDARLFGRSQAVLTDILARLPELPAGWWFLRYPDPAPHLRLRIPLCDTSRFAGTAQDLALWADQLHHDGLMADYALATYRPETRHGTGPTLTAAEAVFAADSRAVLGRLAGDREAATAAGMIAIAQGFTGGDGAQWLVDHVPHRTGSRLDPAQLARIRAYPDHDAELAGTLATYRALAHCDGLDTDQILADLLHLHHARMIGIDTSSEWHCLRLARAIANSDRHTGRRDRGSTSRAL</sequence>
<feature type="domain" description="Lantibiotic dehydratase N-terminal" evidence="2">
    <location>
        <begin position="258"/>
        <end position="632"/>
    </location>
</feature>
<protein>
    <submittedName>
        <fullName evidence="4">Lantibiotic dehydratase</fullName>
    </submittedName>
</protein>
<name>A0ABX8QW59_9ACTN</name>
<dbReference type="InterPro" id="IPR023809">
    <property type="entry name" value="Thiopep_bacteriocin_synth_dom"/>
</dbReference>
<evidence type="ECO:0000256" key="1">
    <source>
        <dbReference type="SAM" id="MobiDB-lite"/>
    </source>
</evidence>
<evidence type="ECO:0000313" key="5">
    <source>
        <dbReference type="Proteomes" id="UP001049518"/>
    </source>
</evidence>
<dbReference type="Proteomes" id="UP001049518">
    <property type="component" value="Chromosome"/>
</dbReference>
<feature type="region of interest" description="Disordered" evidence="1">
    <location>
        <begin position="666"/>
        <end position="687"/>
    </location>
</feature>
<dbReference type="NCBIfam" id="TIGR03891">
    <property type="entry name" value="thiopep_ocin"/>
    <property type="match status" value="1"/>
</dbReference>
<dbReference type="Pfam" id="PF04738">
    <property type="entry name" value="Lant_dehydr_N"/>
    <property type="match status" value="2"/>
</dbReference>
<gene>
    <name evidence="4" type="ORF">AGRA3207_002565</name>
</gene>
<evidence type="ECO:0000259" key="3">
    <source>
        <dbReference type="Pfam" id="PF14028"/>
    </source>
</evidence>
<dbReference type="InterPro" id="IPR006827">
    <property type="entry name" value="Lant_deHydtase_N"/>
</dbReference>
<evidence type="ECO:0000313" key="4">
    <source>
        <dbReference type="EMBL" id="QXJ21687.1"/>
    </source>
</evidence>
<evidence type="ECO:0000259" key="2">
    <source>
        <dbReference type="Pfam" id="PF04738"/>
    </source>
</evidence>
<dbReference type="Pfam" id="PF14028">
    <property type="entry name" value="Lant_dehydr_C"/>
    <property type="match status" value="1"/>
</dbReference>
<dbReference type="EMBL" id="CP059572">
    <property type="protein sequence ID" value="QXJ21687.1"/>
    <property type="molecule type" value="Genomic_DNA"/>
</dbReference>